<reference evidence="10 11" key="1">
    <citation type="journal article" date="2012" name="J. Bacteriol.">
        <title>Genome Sequence of n-Alkane-Degrading Hydrocarboniphaga effusa Strain AP103T (ATCC BAA-332T).</title>
        <authorList>
            <person name="Chang H.K."/>
            <person name="Zylstra G.J."/>
            <person name="Chae J.C."/>
        </authorList>
    </citation>
    <scope>NUCLEOTIDE SEQUENCE [LARGE SCALE GENOMIC DNA]</scope>
    <source>
        <strain evidence="10 11">AP103</strain>
    </source>
</reference>
<evidence type="ECO:0000256" key="3">
    <source>
        <dbReference type="ARBA" id="ARBA00022448"/>
    </source>
</evidence>
<feature type="transmembrane region" description="Helical" evidence="8">
    <location>
        <begin position="355"/>
        <end position="374"/>
    </location>
</feature>
<keyword evidence="6 8" id="KW-1133">Transmembrane helix</keyword>
<dbReference type="InterPro" id="IPR005829">
    <property type="entry name" value="Sugar_transporter_CS"/>
</dbReference>
<feature type="transmembrane region" description="Helical" evidence="8">
    <location>
        <begin position="294"/>
        <end position="316"/>
    </location>
</feature>
<dbReference type="InterPro" id="IPR020846">
    <property type="entry name" value="MFS_dom"/>
</dbReference>
<comment type="subcellular location">
    <subcellularLocation>
        <location evidence="1">Cell membrane</location>
        <topology evidence="1">Multi-pass membrane protein</topology>
    </subcellularLocation>
</comment>
<dbReference type="SUPFAM" id="SSF103473">
    <property type="entry name" value="MFS general substrate transporter"/>
    <property type="match status" value="1"/>
</dbReference>
<dbReference type="EMBL" id="AKGD01000002">
    <property type="protein sequence ID" value="EIT69001.1"/>
    <property type="molecule type" value="Genomic_DNA"/>
</dbReference>
<keyword evidence="7 8" id="KW-0472">Membrane</keyword>
<evidence type="ECO:0000256" key="4">
    <source>
        <dbReference type="ARBA" id="ARBA00022475"/>
    </source>
</evidence>
<feature type="transmembrane region" description="Helical" evidence="8">
    <location>
        <begin position="38"/>
        <end position="59"/>
    </location>
</feature>
<dbReference type="AlphaFoldDB" id="I8HZJ2"/>
<protein>
    <recommendedName>
        <fullName evidence="9">Major facilitator superfamily (MFS) profile domain-containing protein</fullName>
    </recommendedName>
</protein>
<evidence type="ECO:0000256" key="7">
    <source>
        <dbReference type="ARBA" id="ARBA00023136"/>
    </source>
</evidence>
<dbReference type="STRING" id="1172194.WQQ_25830"/>
<dbReference type="CDD" id="cd17324">
    <property type="entry name" value="MFS_NepI_like"/>
    <property type="match status" value="1"/>
</dbReference>
<feature type="transmembrane region" description="Helical" evidence="8">
    <location>
        <begin position="96"/>
        <end position="118"/>
    </location>
</feature>
<dbReference type="PANTHER" id="PTHR43271:SF2">
    <property type="entry name" value="BLL2771 PROTEIN"/>
    <property type="match status" value="1"/>
</dbReference>
<feature type="transmembrane region" description="Helical" evidence="8">
    <location>
        <begin position="271"/>
        <end position="288"/>
    </location>
</feature>
<dbReference type="PROSITE" id="PS00216">
    <property type="entry name" value="SUGAR_TRANSPORT_1"/>
    <property type="match status" value="1"/>
</dbReference>
<dbReference type="GO" id="GO:0022857">
    <property type="term" value="F:transmembrane transporter activity"/>
    <property type="evidence" value="ECO:0007669"/>
    <property type="project" value="InterPro"/>
</dbReference>
<dbReference type="InterPro" id="IPR036259">
    <property type="entry name" value="MFS_trans_sf"/>
</dbReference>
<sequence length="399" mass="41220">MPDRRRLAVILAGAAAFFSLYAPQSLMPLLHAWLGDSAALAGTIVSAGTLGVAFAAPFAGLLADRIGRRRVIVLAAFAVCLPSLGAALAQTPEQLIAARFVQGIFLPGIFAVTVAYIGSEWPAAEARQVTGLYVAGTIGGGFCGRVLSGMVSEFAGFHWGFAALALIQLGLAIAIRAWLPAETQPARPSARPLVTMRRLLAHRELRGAYAVGFTLLFALIAGFTYITLRLAQAPFSLGPAAMSSIFTVYLFGIFATSYSGRLLNRYGHARVLALSWLAVIASLLLSLLPSLPAVVAALALFSASLFSAQAAATSFVAEASGEARAPSVGLYVTCYYLGGSVGGVLPAAIWAHAGWSGVAGMIALVGAISVALGFRSFRFASRPPKDAPSPLPAAGGTAP</sequence>
<dbReference type="PANTHER" id="PTHR43271">
    <property type="entry name" value="BLL2771 PROTEIN"/>
    <property type="match status" value="1"/>
</dbReference>
<organism evidence="10 11">
    <name type="scientific">Hydrocarboniphaga effusa AP103</name>
    <dbReference type="NCBI Taxonomy" id="1172194"/>
    <lineage>
        <taxon>Bacteria</taxon>
        <taxon>Pseudomonadati</taxon>
        <taxon>Pseudomonadota</taxon>
        <taxon>Gammaproteobacteria</taxon>
        <taxon>Nevskiales</taxon>
        <taxon>Nevskiaceae</taxon>
        <taxon>Hydrocarboniphaga</taxon>
    </lineage>
</organism>
<keyword evidence="4" id="KW-1003">Cell membrane</keyword>
<feature type="transmembrane region" description="Helical" evidence="8">
    <location>
        <begin position="328"/>
        <end position="349"/>
    </location>
</feature>
<evidence type="ECO:0000259" key="9">
    <source>
        <dbReference type="PROSITE" id="PS50850"/>
    </source>
</evidence>
<dbReference type="Pfam" id="PF07690">
    <property type="entry name" value="MFS_1"/>
    <property type="match status" value="2"/>
</dbReference>
<evidence type="ECO:0000256" key="2">
    <source>
        <dbReference type="ARBA" id="ARBA00008335"/>
    </source>
</evidence>
<keyword evidence="3" id="KW-0813">Transport</keyword>
<evidence type="ECO:0000313" key="10">
    <source>
        <dbReference type="EMBL" id="EIT69001.1"/>
    </source>
</evidence>
<feature type="transmembrane region" description="Helical" evidence="8">
    <location>
        <begin position="157"/>
        <end position="179"/>
    </location>
</feature>
<name>I8HZJ2_9GAMM</name>
<comment type="similarity">
    <text evidence="2">Belongs to the major facilitator superfamily.</text>
</comment>
<dbReference type="OrthoDB" id="63984at2"/>
<feature type="transmembrane region" description="Helical" evidence="8">
    <location>
        <begin position="240"/>
        <end position="259"/>
    </location>
</feature>
<accession>I8HZJ2</accession>
<evidence type="ECO:0000256" key="6">
    <source>
        <dbReference type="ARBA" id="ARBA00022989"/>
    </source>
</evidence>
<keyword evidence="5 8" id="KW-0812">Transmembrane</keyword>
<feature type="domain" description="Major facilitator superfamily (MFS) profile" evidence="9">
    <location>
        <begin position="5"/>
        <end position="378"/>
    </location>
</feature>
<dbReference type="GO" id="GO:0005886">
    <property type="term" value="C:plasma membrane"/>
    <property type="evidence" value="ECO:0007669"/>
    <property type="project" value="UniProtKB-SubCell"/>
</dbReference>
<dbReference type="PROSITE" id="PS50850">
    <property type="entry name" value="MFS"/>
    <property type="match status" value="1"/>
</dbReference>
<proteinExistence type="inferred from homology"/>
<evidence type="ECO:0000256" key="1">
    <source>
        <dbReference type="ARBA" id="ARBA00004651"/>
    </source>
</evidence>
<evidence type="ECO:0000313" key="11">
    <source>
        <dbReference type="Proteomes" id="UP000003704"/>
    </source>
</evidence>
<dbReference type="Proteomes" id="UP000003704">
    <property type="component" value="Unassembled WGS sequence"/>
</dbReference>
<evidence type="ECO:0000256" key="5">
    <source>
        <dbReference type="ARBA" id="ARBA00022692"/>
    </source>
</evidence>
<dbReference type="Gene3D" id="1.20.1250.20">
    <property type="entry name" value="MFS general substrate transporter like domains"/>
    <property type="match status" value="1"/>
</dbReference>
<feature type="transmembrane region" description="Helical" evidence="8">
    <location>
        <begin position="207"/>
        <end position="228"/>
    </location>
</feature>
<gene>
    <name evidence="10" type="ORF">WQQ_25830</name>
</gene>
<dbReference type="InterPro" id="IPR011701">
    <property type="entry name" value="MFS"/>
</dbReference>
<feature type="transmembrane region" description="Helical" evidence="8">
    <location>
        <begin position="130"/>
        <end position="151"/>
    </location>
</feature>
<evidence type="ECO:0000256" key="8">
    <source>
        <dbReference type="SAM" id="Phobius"/>
    </source>
</evidence>
<feature type="transmembrane region" description="Helical" evidence="8">
    <location>
        <begin position="71"/>
        <end position="90"/>
    </location>
</feature>
<keyword evidence="11" id="KW-1185">Reference proteome</keyword>
<dbReference type="RefSeq" id="WP_007185526.1">
    <property type="nucleotide sequence ID" value="NZ_AKGD01000002.1"/>
</dbReference>
<comment type="caution">
    <text evidence="10">The sequence shown here is derived from an EMBL/GenBank/DDBJ whole genome shotgun (WGS) entry which is preliminary data.</text>
</comment>